<feature type="transmembrane region" description="Helical" evidence="2">
    <location>
        <begin position="463"/>
        <end position="485"/>
    </location>
</feature>
<keyword evidence="5" id="KW-1185">Reference proteome</keyword>
<dbReference type="Proteomes" id="UP001501581">
    <property type="component" value="Unassembled WGS sequence"/>
</dbReference>
<evidence type="ECO:0000256" key="1">
    <source>
        <dbReference type="SAM" id="MobiDB-lite"/>
    </source>
</evidence>
<organism evidence="4 5">
    <name type="scientific">Nocardioides dubius</name>
    <dbReference type="NCBI Taxonomy" id="317019"/>
    <lineage>
        <taxon>Bacteria</taxon>
        <taxon>Bacillati</taxon>
        <taxon>Actinomycetota</taxon>
        <taxon>Actinomycetes</taxon>
        <taxon>Propionibacteriales</taxon>
        <taxon>Nocardioidaceae</taxon>
        <taxon>Nocardioides</taxon>
    </lineage>
</organism>
<dbReference type="EMBL" id="BAAALG010000017">
    <property type="protein sequence ID" value="GAA1113440.1"/>
    <property type="molecule type" value="Genomic_DNA"/>
</dbReference>
<protein>
    <recommendedName>
        <fullName evidence="6">Htaa protein</fullName>
    </recommendedName>
</protein>
<keyword evidence="2" id="KW-1133">Transmembrane helix</keyword>
<evidence type="ECO:0000256" key="3">
    <source>
        <dbReference type="SAM" id="SignalP"/>
    </source>
</evidence>
<dbReference type="NCBIfam" id="NF040603">
    <property type="entry name" value="choice_anch_P"/>
    <property type="match status" value="1"/>
</dbReference>
<evidence type="ECO:0000313" key="5">
    <source>
        <dbReference type="Proteomes" id="UP001501581"/>
    </source>
</evidence>
<keyword evidence="2" id="KW-0812">Transmembrane</keyword>
<dbReference type="RefSeq" id="WP_343996617.1">
    <property type="nucleotide sequence ID" value="NZ_BAAALG010000017.1"/>
</dbReference>
<sequence length="513" mass="51386">MRRAAAALGAALVFGVALPWSAAADDEQEPAAPTFGGYSSNAWATPVHLEIYEPSLPIPSSPQLEFMMAYSKAKADSGSSLSRASWFWPGDPVGEGLKTFGEQLGLPPQLFAGGYPVQVNATYPSDAQSQRDEPFPGMVMRASADETAAAGSTGFSPDSDVEETPAASGMVGNLLQTLGLGQLAGADKQETGVPGMPAGLATLIDFNGYVSTSKSAVVDGEVQVTSKSRLGDVSLLGGLIKLEGVSTVATASSDGSAGKAGGKASYGGLTIAGQEFSIGPEGVVAMGKTQAIPFLADDPAKALEQLGVSITVPKPERSSEGNVTTSVSRGLVVEIKTEILTPLLSAIPFGQLAELMPAEAGLFKSVVAGLGSLAPRIVLTLGEARATLETVPPVSAPPTDETAPPASDPGASDDDAGTPATDPGSTGTPEAPSDPGTPTTDTPTDAAGDLPPVQPVAAGLPKLFSISGGLILGGIAAAAVAGSWFRRAGVLALGAGGACTHGLDSGLPDLRKV</sequence>
<gene>
    <name evidence="4" type="ORF">GCM10009668_39280</name>
</gene>
<keyword evidence="3" id="KW-0732">Signal</keyword>
<feature type="compositionally biased region" description="Low complexity" evidence="1">
    <location>
        <begin position="434"/>
        <end position="451"/>
    </location>
</feature>
<reference evidence="4 5" key="1">
    <citation type="journal article" date="2019" name="Int. J. Syst. Evol. Microbiol.">
        <title>The Global Catalogue of Microorganisms (GCM) 10K type strain sequencing project: providing services to taxonomists for standard genome sequencing and annotation.</title>
        <authorList>
            <consortium name="The Broad Institute Genomics Platform"/>
            <consortium name="The Broad Institute Genome Sequencing Center for Infectious Disease"/>
            <person name="Wu L."/>
            <person name="Ma J."/>
        </authorList>
    </citation>
    <scope>NUCLEOTIDE SEQUENCE [LARGE SCALE GENOMIC DNA]</scope>
    <source>
        <strain evidence="4 5">JCM 13008</strain>
    </source>
</reference>
<name>A0ABN1U206_9ACTN</name>
<accession>A0ABN1U206</accession>
<feature type="chain" id="PRO_5045863969" description="Htaa protein" evidence="3">
    <location>
        <begin position="23"/>
        <end position="513"/>
    </location>
</feature>
<feature type="region of interest" description="Disordered" evidence="1">
    <location>
        <begin position="389"/>
        <end position="453"/>
    </location>
</feature>
<keyword evidence="2" id="KW-0472">Membrane</keyword>
<evidence type="ECO:0000313" key="4">
    <source>
        <dbReference type="EMBL" id="GAA1113440.1"/>
    </source>
</evidence>
<evidence type="ECO:0008006" key="6">
    <source>
        <dbReference type="Google" id="ProtNLM"/>
    </source>
</evidence>
<feature type="region of interest" description="Disordered" evidence="1">
    <location>
        <begin position="146"/>
        <end position="165"/>
    </location>
</feature>
<evidence type="ECO:0000256" key="2">
    <source>
        <dbReference type="SAM" id="Phobius"/>
    </source>
</evidence>
<comment type="caution">
    <text evidence="4">The sequence shown here is derived from an EMBL/GenBank/DDBJ whole genome shotgun (WGS) entry which is preliminary data.</text>
</comment>
<proteinExistence type="predicted"/>
<feature type="signal peptide" evidence="3">
    <location>
        <begin position="1"/>
        <end position="22"/>
    </location>
</feature>